<dbReference type="RefSeq" id="WP_397026295.1">
    <property type="nucleotide sequence ID" value="NZ_JBITMB010000018.1"/>
</dbReference>
<reference evidence="3 4" key="1">
    <citation type="submission" date="2024-10" db="EMBL/GenBank/DDBJ databases">
        <title>The Natural Products Discovery Center: Release of the First 8490 Sequenced Strains for Exploring Actinobacteria Biosynthetic Diversity.</title>
        <authorList>
            <person name="Kalkreuter E."/>
            <person name="Kautsar S.A."/>
            <person name="Yang D."/>
            <person name="Bader C.D."/>
            <person name="Teijaro C.N."/>
            <person name="Fluegel L."/>
            <person name="Davis C.M."/>
            <person name="Simpson J.R."/>
            <person name="Lauterbach L."/>
            <person name="Steele A.D."/>
            <person name="Gui C."/>
            <person name="Meng S."/>
            <person name="Li G."/>
            <person name="Viehrig K."/>
            <person name="Ye F."/>
            <person name="Su P."/>
            <person name="Kiefer A.F."/>
            <person name="Nichols A."/>
            <person name="Cepeda A.J."/>
            <person name="Yan W."/>
            <person name="Fan B."/>
            <person name="Jiang Y."/>
            <person name="Adhikari A."/>
            <person name="Zheng C.-J."/>
            <person name="Schuster L."/>
            <person name="Cowan T.M."/>
            <person name="Smanski M.J."/>
            <person name="Chevrette M.G."/>
            <person name="De Carvalho L.P.S."/>
            <person name="Shen B."/>
        </authorList>
    </citation>
    <scope>NUCLEOTIDE SEQUENCE [LARGE SCALE GENOMIC DNA]</scope>
    <source>
        <strain evidence="3 4">NPDC049503</strain>
    </source>
</reference>
<evidence type="ECO:0000313" key="3">
    <source>
        <dbReference type="EMBL" id="MFI7445800.1"/>
    </source>
</evidence>
<dbReference type="Pfam" id="PF13519">
    <property type="entry name" value="VWA_2"/>
    <property type="match status" value="1"/>
</dbReference>
<dbReference type="Gene3D" id="3.40.50.410">
    <property type="entry name" value="von Willebrand factor, type A domain"/>
    <property type="match status" value="1"/>
</dbReference>
<keyword evidence="4" id="KW-1185">Reference proteome</keyword>
<protein>
    <submittedName>
        <fullName evidence="3">VWA domain-containing protein</fullName>
    </submittedName>
</protein>
<feature type="domain" description="VWFA" evidence="2">
    <location>
        <begin position="4"/>
        <end position="94"/>
    </location>
</feature>
<evidence type="ECO:0000313" key="4">
    <source>
        <dbReference type="Proteomes" id="UP001612928"/>
    </source>
</evidence>
<dbReference type="Proteomes" id="UP001612928">
    <property type="component" value="Unassembled WGS sequence"/>
</dbReference>
<organism evidence="3 4">
    <name type="scientific">Nonomuraea indica</name>
    <dbReference type="NCBI Taxonomy" id="1581193"/>
    <lineage>
        <taxon>Bacteria</taxon>
        <taxon>Bacillati</taxon>
        <taxon>Actinomycetota</taxon>
        <taxon>Actinomycetes</taxon>
        <taxon>Streptosporangiales</taxon>
        <taxon>Streptosporangiaceae</taxon>
        <taxon>Nonomuraea</taxon>
    </lineage>
</organism>
<name>A0ABW8AGC9_9ACTN</name>
<sequence>MDGRARLAGAQRALLGLVDCLTPADAFGLVSFSDTAQVEVSAGPLAHKAAARRVIKALRPRGLTDLSSGLLSGIEEALRVTGDRGATLLLISDGPPTRASSTTSSWRTSPAMAIGTASRRPPSATA</sequence>
<dbReference type="InterPro" id="IPR036465">
    <property type="entry name" value="vWFA_dom_sf"/>
</dbReference>
<dbReference type="EMBL" id="JBITMB010000018">
    <property type="protein sequence ID" value="MFI7445800.1"/>
    <property type="molecule type" value="Genomic_DNA"/>
</dbReference>
<accession>A0ABW8AGC9</accession>
<gene>
    <name evidence="3" type="ORF">ACIBP5_38015</name>
</gene>
<dbReference type="SUPFAM" id="SSF53300">
    <property type="entry name" value="vWA-like"/>
    <property type="match status" value="1"/>
</dbReference>
<comment type="caution">
    <text evidence="3">The sequence shown here is derived from an EMBL/GenBank/DDBJ whole genome shotgun (WGS) entry which is preliminary data.</text>
</comment>
<dbReference type="InterPro" id="IPR002035">
    <property type="entry name" value="VWF_A"/>
</dbReference>
<proteinExistence type="predicted"/>
<feature type="compositionally biased region" description="Low complexity" evidence="1">
    <location>
        <begin position="95"/>
        <end position="111"/>
    </location>
</feature>
<evidence type="ECO:0000259" key="2">
    <source>
        <dbReference type="Pfam" id="PF13519"/>
    </source>
</evidence>
<feature type="region of interest" description="Disordered" evidence="1">
    <location>
        <begin position="91"/>
        <end position="126"/>
    </location>
</feature>
<evidence type="ECO:0000256" key="1">
    <source>
        <dbReference type="SAM" id="MobiDB-lite"/>
    </source>
</evidence>